<reference evidence="5" key="2">
    <citation type="submission" date="2020-02" db="EMBL/GenBank/DDBJ databases">
        <authorList>
            <person name="Studholme D.J."/>
        </authorList>
    </citation>
    <scope>NUCLEOTIDE SEQUENCE</scope>
    <source>
        <strain evidence="5">00238/432</strain>
    </source>
</reference>
<dbReference type="SUPFAM" id="SSF55874">
    <property type="entry name" value="ATPase domain of HSP90 chaperone/DNA topoisomerase II/histidine kinase"/>
    <property type="match status" value="1"/>
</dbReference>
<dbReference type="InterPro" id="IPR050640">
    <property type="entry name" value="Bact_2-comp_sensor_kinase"/>
</dbReference>
<feature type="chain" id="PRO_5035185903" description="Histidine kinase/HSP90-like ATPase domain-containing protein" evidence="3">
    <location>
        <begin position="18"/>
        <end position="642"/>
    </location>
</feature>
<dbReference type="SUPFAM" id="SSF52172">
    <property type="entry name" value="CheY-like"/>
    <property type="match status" value="1"/>
</dbReference>
<sequence length="642" mass="73609">MMFVISFVVFILDLVISIASISMVKQQSTQYLQDAADLYINRINHDFAYINHFMGWTLANDENLDNMNTYGVNSIPFLKANEKLHMLFAELQRNYGQSYNFFYYLENSEYFLNCAPISISYSDYSEVKKQIITLTHDKAVYEKFYSHWTPIHVNGTSYLINIVPYYNRYLIALISADDLISPLRQINLGANGYASLVDENGVQLSGPAGGDHIPEKRHSFLDLFQSHNVVSSDFSNAAFSAHMVIKFGAFEKIMVAQLLIMLLFLIVTSSLSAIMLFFRKNLLVPIQRFSKNLARINEGDEATDFKSSRIMELEQVNAQFKELVGQIKRFKIDRYEQELEKQKIRLDYMKLQIKPHFFLNCLTSMYSMAQMQMYEEIESMALATSRYFRYIFQSGENFVLLENEIEHPEVITGIAVPPLVIQTFIENAVKYGVSRDRELCITLSVTEERQEDGEHVLIQISDTGPGFSRDVLDALMRGEALEQTGGNRIGIMNTIQRLELLYGEEANITFANDASGARITLSLPKMILSSDTTGEKIDWKSLGIDTIFTAYNIAQAKEILQSYPVQILICDIEMPQGSGLELLAWKAIELQSFDYFLKPIEFDKLTLIIQKAVAKARDQQFIAKAIHEGELWQKNRKHPMHY</sequence>
<protein>
    <recommendedName>
        <fullName evidence="4">Histidine kinase/HSP90-like ATPase domain-containing protein</fullName>
    </recommendedName>
</protein>
<reference evidence="5" key="1">
    <citation type="journal article" date="2015" name="Genom Data">
        <title>Draft genome sequences of Phytophthora kernoviae and Phytophthora ramorum lineage EU2 from Scotland.</title>
        <authorList>
            <person name="Sambles C."/>
            <person name="Schlenzig A."/>
            <person name="O'Neill P."/>
            <person name="Grant M."/>
            <person name="Studholme D.J."/>
        </authorList>
    </citation>
    <scope>NUCLEOTIDE SEQUENCE</scope>
    <source>
        <strain evidence="5">00238/432</strain>
    </source>
</reference>
<dbReference type="AlphaFoldDB" id="A0A8J4WBW4"/>
<dbReference type="PANTHER" id="PTHR34220:SF7">
    <property type="entry name" value="SENSOR HISTIDINE KINASE YPDA"/>
    <property type="match status" value="1"/>
</dbReference>
<proteinExistence type="predicted"/>
<dbReference type="PANTHER" id="PTHR34220">
    <property type="entry name" value="SENSOR HISTIDINE KINASE YPDA"/>
    <property type="match status" value="1"/>
</dbReference>
<keyword evidence="2" id="KW-0472">Membrane</keyword>
<dbReference type="Proteomes" id="UP000702964">
    <property type="component" value="Unassembled WGS sequence"/>
</dbReference>
<feature type="transmembrane region" description="Helical" evidence="2">
    <location>
        <begin position="254"/>
        <end position="278"/>
    </location>
</feature>
<dbReference type="EMBL" id="AOFI03000001">
    <property type="protein sequence ID" value="KAF4326033.1"/>
    <property type="molecule type" value="Genomic_DNA"/>
</dbReference>
<feature type="domain" description="Histidine kinase/HSP90-like ATPase" evidence="4">
    <location>
        <begin position="415"/>
        <end position="527"/>
    </location>
</feature>
<dbReference type="SMART" id="SM00387">
    <property type="entry name" value="HATPase_c"/>
    <property type="match status" value="1"/>
</dbReference>
<dbReference type="Pfam" id="PF02518">
    <property type="entry name" value="HATPase_c"/>
    <property type="match status" value="1"/>
</dbReference>
<evidence type="ECO:0000313" key="5">
    <source>
        <dbReference type="EMBL" id="KAF4326033.1"/>
    </source>
</evidence>
<dbReference type="Pfam" id="PF06580">
    <property type="entry name" value="His_kinase"/>
    <property type="match status" value="1"/>
</dbReference>
<name>A0A8J4WBW4_9STRA</name>
<organism evidence="5 6">
    <name type="scientific">Phytophthora kernoviae 00238/432</name>
    <dbReference type="NCBI Taxonomy" id="1284355"/>
    <lineage>
        <taxon>Eukaryota</taxon>
        <taxon>Sar</taxon>
        <taxon>Stramenopiles</taxon>
        <taxon>Oomycota</taxon>
        <taxon>Peronosporomycetes</taxon>
        <taxon>Peronosporales</taxon>
        <taxon>Peronosporaceae</taxon>
        <taxon>Phytophthora</taxon>
    </lineage>
</organism>
<feature type="coiled-coil region" evidence="1">
    <location>
        <begin position="313"/>
        <end position="352"/>
    </location>
</feature>
<dbReference type="InterPro" id="IPR011006">
    <property type="entry name" value="CheY-like_superfamily"/>
</dbReference>
<dbReference type="Gene3D" id="3.30.565.10">
    <property type="entry name" value="Histidine kinase-like ATPase, C-terminal domain"/>
    <property type="match status" value="1"/>
</dbReference>
<feature type="signal peptide" evidence="3">
    <location>
        <begin position="1"/>
        <end position="17"/>
    </location>
</feature>
<evidence type="ECO:0000259" key="4">
    <source>
        <dbReference type="SMART" id="SM00387"/>
    </source>
</evidence>
<evidence type="ECO:0000313" key="6">
    <source>
        <dbReference type="Proteomes" id="UP000702964"/>
    </source>
</evidence>
<accession>A0A8J4WBW4</accession>
<evidence type="ECO:0000256" key="3">
    <source>
        <dbReference type="SAM" id="SignalP"/>
    </source>
</evidence>
<dbReference type="Gene3D" id="3.40.50.2300">
    <property type="match status" value="1"/>
</dbReference>
<comment type="caution">
    <text evidence="5">The sequence shown here is derived from an EMBL/GenBank/DDBJ whole genome shotgun (WGS) entry which is preliminary data.</text>
</comment>
<evidence type="ECO:0000256" key="2">
    <source>
        <dbReference type="SAM" id="Phobius"/>
    </source>
</evidence>
<keyword evidence="2" id="KW-0812">Transmembrane</keyword>
<keyword evidence="2" id="KW-1133">Transmembrane helix</keyword>
<gene>
    <name evidence="5" type="ORF">G195_000364</name>
</gene>
<dbReference type="InterPro" id="IPR003594">
    <property type="entry name" value="HATPase_dom"/>
</dbReference>
<dbReference type="GO" id="GO:0016020">
    <property type="term" value="C:membrane"/>
    <property type="evidence" value="ECO:0007669"/>
    <property type="project" value="InterPro"/>
</dbReference>
<evidence type="ECO:0000256" key="1">
    <source>
        <dbReference type="SAM" id="Coils"/>
    </source>
</evidence>
<dbReference type="InterPro" id="IPR036890">
    <property type="entry name" value="HATPase_C_sf"/>
</dbReference>
<dbReference type="GO" id="GO:0000155">
    <property type="term" value="F:phosphorelay sensor kinase activity"/>
    <property type="evidence" value="ECO:0007669"/>
    <property type="project" value="InterPro"/>
</dbReference>
<dbReference type="Gene3D" id="6.10.340.10">
    <property type="match status" value="1"/>
</dbReference>
<keyword evidence="3" id="KW-0732">Signal</keyword>
<dbReference type="InterPro" id="IPR010559">
    <property type="entry name" value="Sig_transdc_His_kin_internal"/>
</dbReference>
<keyword evidence="1" id="KW-0175">Coiled coil</keyword>